<dbReference type="InterPro" id="IPR003362">
    <property type="entry name" value="Bact_transf"/>
</dbReference>
<sequence length="206" mass="24279">MLQIKAKYATDRAIACILLIVLMPLFLIIALLIKIDSPGPIIFKQERVGYKKKLFTIYKFRTMIHNVRHNSESDFNVYEGDTRITNIGKILRKWSLDEIPQFFNIVKGDMSFIGPRPTLLYQVEKYTDEQIRRLNMKPGITGYAQVHGRNSINWDERIRLDIYYIENYSIWLDFIITLKTIWLLAFPQGIYTKNYSDNTLSSEQKD</sequence>
<evidence type="ECO:0000313" key="4">
    <source>
        <dbReference type="EMBL" id="GEN34171.1"/>
    </source>
</evidence>
<dbReference type="Pfam" id="PF02397">
    <property type="entry name" value="Bac_transf"/>
    <property type="match status" value="1"/>
</dbReference>
<dbReference type="OrthoDB" id="9808602at2"/>
<reference evidence="4 5" key="1">
    <citation type="submission" date="2019-07" db="EMBL/GenBank/DDBJ databases">
        <title>Whole genome shotgun sequence of Aneurinibacillus danicus NBRC 102444.</title>
        <authorList>
            <person name="Hosoyama A."/>
            <person name="Uohara A."/>
            <person name="Ohji S."/>
            <person name="Ichikawa N."/>
        </authorList>
    </citation>
    <scope>NUCLEOTIDE SEQUENCE [LARGE SCALE GENOMIC DNA]</scope>
    <source>
        <strain evidence="4 5">NBRC 102444</strain>
    </source>
</reference>
<evidence type="ECO:0000256" key="2">
    <source>
        <dbReference type="SAM" id="Phobius"/>
    </source>
</evidence>
<organism evidence="4 5">
    <name type="scientific">Aneurinibacillus danicus</name>
    <dbReference type="NCBI Taxonomy" id="267746"/>
    <lineage>
        <taxon>Bacteria</taxon>
        <taxon>Bacillati</taxon>
        <taxon>Bacillota</taxon>
        <taxon>Bacilli</taxon>
        <taxon>Bacillales</taxon>
        <taxon>Paenibacillaceae</taxon>
        <taxon>Aneurinibacillus group</taxon>
        <taxon>Aneurinibacillus</taxon>
    </lineage>
</organism>
<dbReference type="PANTHER" id="PTHR30576:SF0">
    <property type="entry name" value="UNDECAPRENYL-PHOSPHATE N-ACETYLGALACTOSAMINYL 1-PHOSPHATE TRANSFERASE-RELATED"/>
    <property type="match status" value="1"/>
</dbReference>
<keyword evidence="5" id="KW-1185">Reference proteome</keyword>
<accession>A0A511V7M4</accession>
<feature type="domain" description="Bacterial sugar transferase" evidence="3">
    <location>
        <begin position="7"/>
        <end position="183"/>
    </location>
</feature>
<dbReference type="AlphaFoldDB" id="A0A511V7M4"/>
<keyword evidence="2" id="KW-0472">Membrane</keyword>
<gene>
    <name evidence="4" type="ORF">ADA01nite_16310</name>
</gene>
<dbReference type="Proteomes" id="UP000321157">
    <property type="component" value="Unassembled WGS sequence"/>
</dbReference>
<evidence type="ECO:0000313" key="5">
    <source>
        <dbReference type="Proteomes" id="UP000321157"/>
    </source>
</evidence>
<dbReference type="RefSeq" id="WP_146809457.1">
    <property type="nucleotide sequence ID" value="NZ_BJXX01000068.1"/>
</dbReference>
<dbReference type="PANTHER" id="PTHR30576">
    <property type="entry name" value="COLANIC BIOSYNTHESIS UDP-GLUCOSE LIPID CARRIER TRANSFERASE"/>
    <property type="match status" value="1"/>
</dbReference>
<keyword evidence="2" id="KW-0812">Transmembrane</keyword>
<name>A0A511V7M4_9BACL</name>
<proteinExistence type="inferred from homology"/>
<evidence type="ECO:0000259" key="3">
    <source>
        <dbReference type="Pfam" id="PF02397"/>
    </source>
</evidence>
<protein>
    <recommendedName>
        <fullName evidence="3">Bacterial sugar transferase domain-containing protein</fullName>
    </recommendedName>
</protein>
<dbReference type="EMBL" id="BJXX01000068">
    <property type="protein sequence ID" value="GEN34171.1"/>
    <property type="molecule type" value="Genomic_DNA"/>
</dbReference>
<keyword evidence="2" id="KW-1133">Transmembrane helix</keyword>
<comment type="similarity">
    <text evidence="1">Belongs to the bacterial sugar transferase family.</text>
</comment>
<feature type="transmembrane region" description="Helical" evidence="2">
    <location>
        <begin position="12"/>
        <end position="33"/>
    </location>
</feature>
<dbReference type="GO" id="GO:0016780">
    <property type="term" value="F:phosphotransferase activity, for other substituted phosphate groups"/>
    <property type="evidence" value="ECO:0007669"/>
    <property type="project" value="TreeGrafter"/>
</dbReference>
<comment type="caution">
    <text evidence="4">The sequence shown here is derived from an EMBL/GenBank/DDBJ whole genome shotgun (WGS) entry which is preliminary data.</text>
</comment>
<evidence type="ECO:0000256" key="1">
    <source>
        <dbReference type="ARBA" id="ARBA00006464"/>
    </source>
</evidence>